<dbReference type="SUPFAM" id="SSF89550">
    <property type="entry name" value="PHP domain-like"/>
    <property type="match status" value="1"/>
</dbReference>
<dbReference type="Proteomes" id="UP000272462">
    <property type="component" value="Chromosome"/>
</dbReference>
<dbReference type="EMBL" id="CP025121">
    <property type="protein sequence ID" value="AYJ01487.1"/>
    <property type="molecule type" value="Genomic_DNA"/>
</dbReference>
<sequence length="899" mass="105673">MIGVFYLQSFYSIMESIPSLESLVKKAKENQYQFLALSDHENLHGMVNFFELCQKHKIKPILGMKIFLSLKEIIDQDKRINFLIYALNDIGINNLIKISNLIKIKQENITLEILKQFQEGLFFVLSNIDFELSNINYPILIEPILTQLKNNLNFFFVGLSLQSQNLEMFVDIFLPLIKKLKIFVVPAHKTNFLEPEQEEGHKLLLELNNPWKYSQNSSDEKMSFQFLNLKEIQNKYNYYYNDSDYRECFLDLNSFMDKIQYNKLFPSDIGLPIWKDSSTKNSFAYLEEITNSFLKQKISVSSSQFPLYLKRLQKELKIIKDMHYEDYFLIVFDIVRYTREKKILLGSGRGSSPGSLVCFCLGITEADPLYYNLLFERFLNPKRNKKPDIDLDFPDDKINIILKYIYEKYGENYTANIITFNTLTTKSFVRNANYINYLKKNLKVNKSDPKQIRILSQLKGMPQFTGTHPAGVIISNKNLLENIPIQKNPHANSPFKYQTQLDANYLEKIGLSKIDLLSLNSLSLIDKILKEINKQREEKISWQQFPLNDYQTYQLLQKGDTEYIFQLESSAAKQVLRKIKPQNFEDLNAVLALNRPGQINYINDYCRNKQAEKNFLIEKSVYNYIEHILKNTYGIILYQEQIMEISVSFAGYDFGEAEIFMKYIIQKVISDNDKNLIKSEFVKRSQQKGHSEQLANQIYDYILKFSNYSFNKSHSVSYSLISYRMAYLKTHFLVPFLTVILNENQNISYDKEMLLKKIKNTNKIKIIAPNIFISGVDYELSKEKLVLPLTLIRNVNNEIASFFINERIKKKFVNFFDFKNRCQKVLNNDLLKDLVLAGVFDDFGLNKNTLLNESNLDYLEHEQYLLSFKKEILLDELPEEYLKKEIYRIFGFNLNVVLN</sequence>
<proteinExistence type="predicted"/>
<evidence type="ECO:0000256" key="1">
    <source>
        <dbReference type="ARBA" id="ARBA00012417"/>
    </source>
</evidence>
<dbReference type="PANTHER" id="PTHR32294">
    <property type="entry name" value="DNA POLYMERASE III SUBUNIT ALPHA"/>
    <property type="match status" value="1"/>
</dbReference>
<dbReference type="InterPro" id="IPR004805">
    <property type="entry name" value="DnaE2/DnaE/PolC"/>
</dbReference>
<keyword evidence="2" id="KW-0808">Transferase</keyword>
<dbReference type="GO" id="GO:0003887">
    <property type="term" value="F:DNA-directed DNA polymerase activity"/>
    <property type="evidence" value="ECO:0007669"/>
    <property type="project" value="UniProtKB-KW"/>
</dbReference>
<dbReference type="GO" id="GO:0008408">
    <property type="term" value="F:3'-5' exonuclease activity"/>
    <property type="evidence" value="ECO:0007669"/>
    <property type="project" value="InterPro"/>
</dbReference>
<dbReference type="InterPro" id="IPR040982">
    <property type="entry name" value="DNA_pol3_finger"/>
</dbReference>
<keyword evidence="9" id="KW-1185">Reference proteome</keyword>
<dbReference type="EC" id="2.7.7.7" evidence="1"/>
<accession>A0A660HN61</accession>
<gene>
    <name evidence="8" type="ORF">CWO85_03215</name>
</gene>
<dbReference type="InterPro" id="IPR003141">
    <property type="entry name" value="Pol/His_phosphatase_N"/>
</dbReference>
<dbReference type="RefSeq" id="WP_121464185.1">
    <property type="nucleotide sequence ID" value="NZ_CP025121.1"/>
</dbReference>
<evidence type="ECO:0000256" key="2">
    <source>
        <dbReference type="ARBA" id="ARBA00022679"/>
    </source>
</evidence>
<dbReference type="SMART" id="SM00481">
    <property type="entry name" value="POLIIIAc"/>
    <property type="match status" value="1"/>
</dbReference>
<evidence type="ECO:0000256" key="4">
    <source>
        <dbReference type="ARBA" id="ARBA00022705"/>
    </source>
</evidence>
<feature type="domain" description="Polymerase/histidinol phosphatase N-terminal" evidence="7">
    <location>
        <begin position="3"/>
        <end position="70"/>
    </location>
</feature>
<dbReference type="KEGG" id="pzi:CWO85_03215"/>
<evidence type="ECO:0000256" key="6">
    <source>
        <dbReference type="ARBA" id="ARBA00049244"/>
    </source>
</evidence>
<protein>
    <recommendedName>
        <fullName evidence="1">DNA-directed DNA polymerase</fullName>
        <ecNumber evidence="1">2.7.7.7</ecNumber>
    </recommendedName>
</protein>
<dbReference type="AlphaFoldDB" id="A0A660HN61"/>
<dbReference type="Pfam" id="PF02811">
    <property type="entry name" value="PHP"/>
    <property type="match status" value="1"/>
</dbReference>
<dbReference type="OrthoDB" id="9803237at2"/>
<dbReference type="Pfam" id="PF07733">
    <property type="entry name" value="DNA_pol3_alpha"/>
    <property type="match status" value="2"/>
</dbReference>
<evidence type="ECO:0000259" key="7">
    <source>
        <dbReference type="SMART" id="SM00481"/>
    </source>
</evidence>
<dbReference type="PANTHER" id="PTHR32294:SF0">
    <property type="entry name" value="DNA POLYMERASE III SUBUNIT ALPHA"/>
    <property type="match status" value="1"/>
</dbReference>
<dbReference type="InterPro" id="IPR016195">
    <property type="entry name" value="Pol/histidinol_Pase-like"/>
</dbReference>
<dbReference type="InterPro" id="IPR004013">
    <property type="entry name" value="PHP_dom"/>
</dbReference>
<dbReference type="InterPro" id="IPR011708">
    <property type="entry name" value="DNA_pol3_alpha_NTPase_dom"/>
</dbReference>
<evidence type="ECO:0000256" key="5">
    <source>
        <dbReference type="ARBA" id="ARBA00022932"/>
    </source>
</evidence>
<keyword evidence="4" id="KW-0235">DNA replication</keyword>
<dbReference type="Pfam" id="PF14579">
    <property type="entry name" value="HHH_6"/>
    <property type="match status" value="1"/>
</dbReference>
<keyword evidence="3" id="KW-0548">Nucleotidyltransferase</keyword>
<evidence type="ECO:0000256" key="3">
    <source>
        <dbReference type="ARBA" id="ARBA00022695"/>
    </source>
</evidence>
<name>A0A660HN61_ZIZJU</name>
<dbReference type="Pfam" id="PF17657">
    <property type="entry name" value="DNA_pol3_finger"/>
    <property type="match status" value="1"/>
</dbReference>
<organism evidence="8 9">
    <name type="scientific">Ziziphus jujuba witches'-broom phytoplasma</name>
    <dbReference type="NCBI Taxonomy" id="135727"/>
    <lineage>
        <taxon>Bacteria</taxon>
        <taxon>Bacillati</taxon>
        <taxon>Mycoplasmatota</taxon>
        <taxon>Mollicutes</taxon>
        <taxon>Acholeplasmatales</taxon>
        <taxon>Acholeplasmataceae</taxon>
        <taxon>Candidatus Phytoplasma</taxon>
        <taxon>16SrV (Elm yellows group)</taxon>
    </lineage>
</organism>
<evidence type="ECO:0000313" key="9">
    <source>
        <dbReference type="Proteomes" id="UP000272462"/>
    </source>
</evidence>
<comment type="catalytic activity">
    <reaction evidence="6">
        <text>DNA(n) + a 2'-deoxyribonucleoside 5'-triphosphate = DNA(n+1) + diphosphate</text>
        <dbReference type="Rhea" id="RHEA:22508"/>
        <dbReference type="Rhea" id="RHEA-COMP:17339"/>
        <dbReference type="Rhea" id="RHEA-COMP:17340"/>
        <dbReference type="ChEBI" id="CHEBI:33019"/>
        <dbReference type="ChEBI" id="CHEBI:61560"/>
        <dbReference type="ChEBI" id="CHEBI:173112"/>
        <dbReference type="EC" id="2.7.7.7"/>
    </reaction>
</comment>
<reference evidence="8 9" key="1">
    <citation type="journal article" date="2018" name="BMC Genomics">
        <title>Comparative genome analysis of jujube witches'-broom Phytoplasma, an obligate pathogen that causes jujube witches'-broom disease.</title>
        <authorList>
            <person name="Wang J."/>
            <person name="Song L."/>
            <person name="Jiao Q."/>
            <person name="Yang S."/>
            <person name="Gao R."/>
            <person name="Lu X."/>
            <person name="Zhou G."/>
        </authorList>
    </citation>
    <scope>NUCLEOTIDE SEQUENCE [LARGE SCALE GENOMIC DNA]</scope>
    <source>
        <strain evidence="8">Jwb-nky</strain>
    </source>
</reference>
<keyword evidence="5" id="KW-0239">DNA-directed DNA polymerase</keyword>
<dbReference type="GO" id="GO:0006260">
    <property type="term" value="P:DNA replication"/>
    <property type="evidence" value="ECO:0007669"/>
    <property type="project" value="UniProtKB-KW"/>
</dbReference>
<dbReference type="InterPro" id="IPR029460">
    <property type="entry name" value="DNAPol_HHH"/>
</dbReference>
<evidence type="ECO:0000313" key="8">
    <source>
        <dbReference type="EMBL" id="AYJ01487.1"/>
    </source>
</evidence>
<dbReference type="Gene3D" id="3.20.20.140">
    <property type="entry name" value="Metal-dependent hydrolases"/>
    <property type="match status" value="1"/>
</dbReference>
<dbReference type="CDD" id="cd07431">
    <property type="entry name" value="PHP_PolIIIA"/>
    <property type="match status" value="1"/>
</dbReference>